<reference evidence="8" key="2">
    <citation type="submission" date="2016-01" db="EMBL/GenBank/DDBJ databases">
        <title>Six Aerococcus type strain genome sequencing and assembly using PacBio and Illumina Hiseq.</title>
        <authorList>
            <person name="Carkaci D."/>
            <person name="Dargis R."/>
            <person name="Nielsen X.C."/>
            <person name="Skovgaard O."/>
            <person name="Fuursted K."/>
            <person name="Christensen J.J."/>
        </authorList>
    </citation>
    <scope>NUCLEOTIDE SEQUENCE [LARGE SCALE GENOMIC DNA]</scope>
    <source>
        <strain evidence="8">CCUG28094</strain>
    </source>
</reference>
<dbReference type="InterPro" id="IPR018120">
    <property type="entry name" value="Glyco_hydro_1_AS"/>
</dbReference>
<dbReference type="GO" id="GO:0016052">
    <property type="term" value="P:carbohydrate catabolic process"/>
    <property type="evidence" value="ECO:0007669"/>
    <property type="project" value="TreeGrafter"/>
</dbReference>
<dbReference type="FunFam" id="3.20.20.80:FF:000004">
    <property type="entry name" value="Beta-glucosidase 6-phospho-beta-glucosidase"/>
    <property type="match status" value="1"/>
</dbReference>
<dbReference type="InterPro" id="IPR001360">
    <property type="entry name" value="Glyco_hydro_1"/>
</dbReference>
<dbReference type="PRINTS" id="PR00131">
    <property type="entry name" value="GLHYDRLASE1"/>
</dbReference>
<dbReference type="AlphaFoldDB" id="A0AAC9F3X2"/>
<dbReference type="InterPro" id="IPR033132">
    <property type="entry name" value="GH_1_N_CS"/>
</dbReference>
<protein>
    <submittedName>
        <fullName evidence="7">6-phospho-beta-glucosidase</fullName>
    </submittedName>
</protein>
<sequence>MNTTTIFPENFLWGGAVAANQCEGAWLEDGKLPNVTDALIGILSKNPSVKWDEEKQIWEIALDEDKDYLSHIAVDFYHRFEEDLKLMSEMGLKAFRTSISWSRIFPRGDEDTPNEAGLLFYDRMIDTMLKYGMEPVITLSHYETPLALVGEYGGWTNRKLIGFFDKYARTIFERYQGKVKYWMTFNEINNAFRMPYAAAGVISFPPSDPKEPLKDIDDKAIYQACHHLFVANALATKALREIDEDAMMGIMCSFSAIATYAWDSDPENVFGALEFRRNSWFFSDVMCRGHYPGYVKRIWSENGTEPEIKVGDLELLQENTSDYIAFSYYRSAVYDKSAEMKVDTGGAKGFDNPFLKEKSPEPWSWPIDPKGLRYVMNELTDRYELPLFIVENGIGLDETPDENGRINDVERCRYLKMHLEEMAEAVKDGCELLGYLWWGPFDIVSAGTGEMKKRYGFIYVDRHNDGSGDLHRQKKDSFNYYKQVIETNGADLEIKI</sequence>
<accession>A0AAC9F3X2</accession>
<dbReference type="GO" id="GO:0008422">
    <property type="term" value="F:beta-glucosidase activity"/>
    <property type="evidence" value="ECO:0007669"/>
    <property type="project" value="TreeGrafter"/>
</dbReference>
<dbReference type="SUPFAM" id="SSF51445">
    <property type="entry name" value="(Trans)glycosidases"/>
    <property type="match status" value="1"/>
</dbReference>
<evidence type="ECO:0000256" key="3">
    <source>
        <dbReference type="ARBA" id="ARBA00023295"/>
    </source>
</evidence>
<comment type="similarity">
    <text evidence="1 5">Belongs to the glycosyl hydrolase 1 family.</text>
</comment>
<dbReference type="Gene3D" id="3.20.20.80">
    <property type="entry name" value="Glycosidases"/>
    <property type="match status" value="1"/>
</dbReference>
<dbReference type="PROSITE" id="PS00572">
    <property type="entry name" value="GLYCOSYL_HYDROL_F1_1"/>
    <property type="match status" value="1"/>
</dbReference>
<evidence type="ECO:0000256" key="2">
    <source>
        <dbReference type="ARBA" id="ARBA00022801"/>
    </source>
</evidence>
<evidence type="ECO:0000313" key="7">
    <source>
        <dbReference type="EMBL" id="AMB97653.1"/>
    </source>
</evidence>
<dbReference type="InterPro" id="IPR017853">
    <property type="entry name" value="GH"/>
</dbReference>
<reference evidence="7 8" key="1">
    <citation type="journal article" date="2016" name="Genome Announc.">
        <title>Complete Genome Sequences of Aerococcus christensenii CCUG 28831T, Aerococcus sanguinicola CCUG 43001T, Aerococcus urinae CCUG 36881T, Aerococcus urinaeequi CCUG 28094T, Aerococcus urinaehominis CCUG 42038 BT, and Aerococcus viridans CCUG 4311T.</title>
        <authorList>
            <person name="Carkaci D."/>
            <person name="Dargis R."/>
            <person name="Nielsen X.C."/>
            <person name="Skovgaard O."/>
            <person name="Fuursted K."/>
            <person name="Christensen J.J."/>
        </authorList>
    </citation>
    <scope>NUCLEOTIDE SEQUENCE [LARGE SCALE GENOMIC DNA]</scope>
    <source>
        <strain evidence="7 8">CCUG28094</strain>
    </source>
</reference>
<dbReference type="Pfam" id="PF00232">
    <property type="entry name" value="Glyco_hydro_1"/>
    <property type="match status" value="1"/>
</dbReference>
<dbReference type="GO" id="GO:0005829">
    <property type="term" value="C:cytosol"/>
    <property type="evidence" value="ECO:0007669"/>
    <property type="project" value="TreeGrafter"/>
</dbReference>
<keyword evidence="3 6" id="KW-0326">Glycosidase</keyword>
<feature type="active site" description="Nucleophile" evidence="4">
    <location>
        <position position="391"/>
    </location>
</feature>
<dbReference type="PANTHER" id="PTHR10353:SF136">
    <property type="entry name" value="ARYL-PHOSPHO-BETA-D-GLUCOSIDASE BGLC"/>
    <property type="match status" value="1"/>
</dbReference>
<proteinExistence type="inferred from homology"/>
<dbReference type="Proteomes" id="UP000067698">
    <property type="component" value="Chromosome"/>
</dbReference>
<evidence type="ECO:0000256" key="6">
    <source>
        <dbReference type="RuleBase" id="RU004468"/>
    </source>
</evidence>
<evidence type="ECO:0000256" key="4">
    <source>
        <dbReference type="PROSITE-ProRule" id="PRU10055"/>
    </source>
</evidence>
<name>A0AAC9F3X2_9LACT</name>
<organism evidence="7 8">
    <name type="scientific">Aerococcus urinaeequi</name>
    <dbReference type="NCBI Taxonomy" id="51665"/>
    <lineage>
        <taxon>Bacteria</taxon>
        <taxon>Bacillati</taxon>
        <taxon>Bacillota</taxon>
        <taxon>Bacilli</taxon>
        <taxon>Lactobacillales</taxon>
        <taxon>Aerococcaceae</taxon>
        <taxon>Aerococcus</taxon>
    </lineage>
</organism>
<dbReference type="EMBL" id="CP014162">
    <property type="protein sequence ID" value="AMB97653.1"/>
    <property type="molecule type" value="Genomic_DNA"/>
</dbReference>
<keyword evidence="2 6" id="KW-0378">Hydrolase</keyword>
<dbReference type="RefSeq" id="WP_026465635.1">
    <property type="nucleotide sequence ID" value="NZ_CP014162.1"/>
</dbReference>
<evidence type="ECO:0000256" key="5">
    <source>
        <dbReference type="RuleBase" id="RU003690"/>
    </source>
</evidence>
<evidence type="ECO:0000313" key="8">
    <source>
        <dbReference type="Proteomes" id="UP000067698"/>
    </source>
</evidence>
<dbReference type="GeneID" id="92866934"/>
<evidence type="ECO:0000256" key="1">
    <source>
        <dbReference type="ARBA" id="ARBA00010838"/>
    </source>
</evidence>
<dbReference type="PROSITE" id="PS00653">
    <property type="entry name" value="GLYCOSYL_HYDROL_F1_2"/>
    <property type="match status" value="1"/>
</dbReference>
<gene>
    <name evidence="7" type="ORF">AWM74_05135</name>
</gene>
<dbReference type="PANTHER" id="PTHR10353">
    <property type="entry name" value="GLYCOSYL HYDROLASE"/>
    <property type="match status" value="1"/>
</dbReference>